<protein>
    <recommendedName>
        <fullName evidence="3">Ionotropic glutamate receptor C-terminal domain-containing protein</fullName>
    </recommendedName>
</protein>
<evidence type="ECO:0000313" key="5">
    <source>
        <dbReference type="Proteomes" id="UP001286313"/>
    </source>
</evidence>
<dbReference type="Pfam" id="PF00060">
    <property type="entry name" value="Lig_chan"/>
    <property type="match status" value="1"/>
</dbReference>
<accession>A0AAE1GCV0</accession>
<evidence type="ECO:0000256" key="2">
    <source>
        <dbReference type="SAM" id="Phobius"/>
    </source>
</evidence>
<feature type="domain" description="Ionotropic glutamate receptor C-terminal" evidence="3">
    <location>
        <begin position="11"/>
        <end position="99"/>
    </location>
</feature>
<keyword evidence="2" id="KW-1133">Transmembrane helix</keyword>
<dbReference type="InterPro" id="IPR001320">
    <property type="entry name" value="Iontro_rcpt_C"/>
</dbReference>
<keyword evidence="2" id="KW-0472">Membrane</keyword>
<dbReference type="Gene3D" id="1.10.287.70">
    <property type="match status" value="1"/>
</dbReference>
<evidence type="ECO:0000259" key="3">
    <source>
        <dbReference type="Pfam" id="PF00060"/>
    </source>
</evidence>
<proteinExistence type="inferred from homology"/>
<organism evidence="4 5">
    <name type="scientific">Petrolisthes cinctipes</name>
    <name type="common">Flat porcelain crab</name>
    <dbReference type="NCBI Taxonomy" id="88211"/>
    <lineage>
        <taxon>Eukaryota</taxon>
        <taxon>Metazoa</taxon>
        <taxon>Ecdysozoa</taxon>
        <taxon>Arthropoda</taxon>
        <taxon>Crustacea</taxon>
        <taxon>Multicrustacea</taxon>
        <taxon>Malacostraca</taxon>
        <taxon>Eumalacostraca</taxon>
        <taxon>Eucarida</taxon>
        <taxon>Decapoda</taxon>
        <taxon>Pleocyemata</taxon>
        <taxon>Anomura</taxon>
        <taxon>Galatheoidea</taxon>
        <taxon>Porcellanidae</taxon>
        <taxon>Petrolisthes</taxon>
    </lineage>
</organism>
<keyword evidence="2" id="KW-0812">Transmembrane</keyword>
<evidence type="ECO:0000256" key="1">
    <source>
        <dbReference type="ARBA" id="ARBA00008685"/>
    </source>
</evidence>
<name>A0AAE1GCV0_PETCI</name>
<dbReference type="AlphaFoldDB" id="A0AAE1GCV0"/>
<dbReference type="EMBL" id="JAWQEG010000481">
    <property type="protein sequence ID" value="KAK3889520.1"/>
    <property type="molecule type" value="Genomic_DNA"/>
</dbReference>
<comment type="caution">
    <text evidence="4">The sequence shown here is derived from an EMBL/GenBank/DDBJ whole genome shotgun (WGS) entry which is preliminary data.</text>
</comment>
<feature type="transmembrane region" description="Helical" evidence="2">
    <location>
        <begin position="59"/>
        <end position="82"/>
    </location>
</feature>
<comment type="similarity">
    <text evidence="1">Belongs to the glutamate-gated ion channel (TC 1.A.10.1) family.</text>
</comment>
<gene>
    <name evidence="4" type="ORF">Pcinc_006492</name>
</gene>
<reference evidence="4" key="1">
    <citation type="submission" date="2023-10" db="EMBL/GenBank/DDBJ databases">
        <title>Genome assemblies of two species of porcelain crab, Petrolisthes cinctipes and Petrolisthes manimaculis (Anomura: Porcellanidae).</title>
        <authorList>
            <person name="Angst P."/>
        </authorList>
    </citation>
    <scope>NUCLEOTIDE SEQUENCE</scope>
    <source>
        <strain evidence="4">PB745_01</strain>
        <tissue evidence="4">Gill</tissue>
    </source>
</reference>
<dbReference type="GO" id="GO:0016020">
    <property type="term" value="C:membrane"/>
    <property type="evidence" value="ECO:0007669"/>
    <property type="project" value="InterPro"/>
</dbReference>
<sequence>MLLVLVRVPPSPQKRKERDSTVSRRREKHKSHLVWVIRTFAGQSNPWLPEDGRGRTVTAIWLLACLVFLALFSSTLTAMLTVPIVRVPVDSTGDLVTQRKIPWAIESGSYLYQVLYVSCLVQYYKLNALFPTAGVR</sequence>
<keyword evidence="5" id="KW-1185">Reference proteome</keyword>
<dbReference type="GO" id="GO:0015276">
    <property type="term" value="F:ligand-gated monoatomic ion channel activity"/>
    <property type="evidence" value="ECO:0007669"/>
    <property type="project" value="InterPro"/>
</dbReference>
<dbReference type="Proteomes" id="UP001286313">
    <property type="component" value="Unassembled WGS sequence"/>
</dbReference>
<evidence type="ECO:0000313" key="4">
    <source>
        <dbReference type="EMBL" id="KAK3889520.1"/>
    </source>
</evidence>